<evidence type="ECO:0000256" key="1">
    <source>
        <dbReference type="ARBA" id="ARBA00023015"/>
    </source>
</evidence>
<dbReference type="SUPFAM" id="SSF51215">
    <property type="entry name" value="Regulatory protein AraC"/>
    <property type="match status" value="1"/>
</dbReference>
<sequence length="295" mass="32906">MTLKRVGDRPIQYQADTHSNLLDQAVFTVRSVNEAVWDGANQPVTAVLSNYELLFLLEGEAAFTQKDYHSDARTGDVVLLSPFTPYTVCPVEGQPLRCLSIHFLLSPSYMERVFDGMFHSKSGLAVKPSDPNAIHTLMQMLLESWNAGSGNAPALARAVLYAVLPQMADESFDPKAEPYAYTRSQADLIDRAVRLAAEGLAGPVRIQSLVRHLGVSESRLNKTFNDVLGIPPSRYFMNMKMRRVEEMVAFTDMTMEEISSGMGFSSAFHLSRAYKDTFGVSPSQFRKQFRMGFVK</sequence>
<dbReference type="EMBL" id="JACSNR010000001">
    <property type="protein sequence ID" value="MBM6922517.1"/>
    <property type="molecule type" value="Genomic_DNA"/>
</dbReference>
<keyword evidence="1" id="KW-0805">Transcription regulation</keyword>
<evidence type="ECO:0000256" key="2">
    <source>
        <dbReference type="ARBA" id="ARBA00023125"/>
    </source>
</evidence>
<protein>
    <submittedName>
        <fullName evidence="6">Helix-turn-helix transcriptional regulator</fullName>
    </submittedName>
</protein>
<dbReference type="SUPFAM" id="SSF46689">
    <property type="entry name" value="Homeodomain-like"/>
    <property type="match status" value="2"/>
</dbReference>
<dbReference type="Pfam" id="PF12833">
    <property type="entry name" value="HTH_18"/>
    <property type="match status" value="1"/>
</dbReference>
<dbReference type="Gene3D" id="1.10.10.60">
    <property type="entry name" value="Homeodomain-like"/>
    <property type="match status" value="1"/>
</dbReference>
<keyword evidence="4" id="KW-0804">Transcription</keyword>
<evidence type="ECO:0000256" key="4">
    <source>
        <dbReference type="ARBA" id="ARBA00023163"/>
    </source>
</evidence>
<evidence type="ECO:0000313" key="7">
    <source>
        <dbReference type="Proteomes" id="UP000724149"/>
    </source>
</evidence>
<dbReference type="SMART" id="SM00342">
    <property type="entry name" value="HTH_ARAC"/>
    <property type="match status" value="1"/>
</dbReference>
<dbReference type="RefSeq" id="WP_191392935.1">
    <property type="nucleotide sequence ID" value="NZ_JACSNR010000001.1"/>
</dbReference>
<dbReference type="PROSITE" id="PS00041">
    <property type="entry name" value="HTH_ARAC_FAMILY_1"/>
    <property type="match status" value="1"/>
</dbReference>
<name>A0ABS2GJI4_9FIRM</name>
<dbReference type="PANTHER" id="PTHR46796">
    <property type="entry name" value="HTH-TYPE TRANSCRIPTIONAL ACTIVATOR RHAS-RELATED"/>
    <property type="match status" value="1"/>
</dbReference>
<feature type="domain" description="HTH araC/xylS-type" evidence="5">
    <location>
        <begin position="190"/>
        <end position="288"/>
    </location>
</feature>
<comment type="caution">
    <text evidence="6">The sequence shown here is derived from an EMBL/GenBank/DDBJ whole genome shotgun (WGS) entry which is preliminary data.</text>
</comment>
<dbReference type="InterPro" id="IPR037923">
    <property type="entry name" value="HTH-like"/>
</dbReference>
<proteinExistence type="predicted"/>
<keyword evidence="2" id="KW-0238">DNA-binding</keyword>
<evidence type="ECO:0000256" key="3">
    <source>
        <dbReference type="ARBA" id="ARBA00023159"/>
    </source>
</evidence>
<evidence type="ECO:0000259" key="5">
    <source>
        <dbReference type="PROSITE" id="PS01124"/>
    </source>
</evidence>
<keyword evidence="7" id="KW-1185">Reference proteome</keyword>
<keyword evidence="3" id="KW-0010">Activator</keyword>
<evidence type="ECO:0000313" key="6">
    <source>
        <dbReference type="EMBL" id="MBM6922517.1"/>
    </source>
</evidence>
<accession>A0ABS2GJI4</accession>
<dbReference type="PROSITE" id="PS01124">
    <property type="entry name" value="HTH_ARAC_FAMILY_2"/>
    <property type="match status" value="1"/>
</dbReference>
<organism evidence="6 7">
    <name type="scientific">Hydrogenoanaerobacterium saccharovorans</name>
    <dbReference type="NCBI Taxonomy" id="474960"/>
    <lineage>
        <taxon>Bacteria</taxon>
        <taxon>Bacillati</taxon>
        <taxon>Bacillota</taxon>
        <taxon>Clostridia</taxon>
        <taxon>Eubacteriales</taxon>
        <taxon>Oscillospiraceae</taxon>
        <taxon>Hydrogenoanaerobacterium</taxon>
    </lineage>
</organism>
<dbReference type="InterPro" id="IPR018062">
    <property type="entry name" value="HTH_AraC-typ_CS"/>
</dbReference>
<dbReference type="InterPro" id="IPR050204">
    <property type="entry name" value="AraC_XylS_family_regulators"/>
</dbReference>
<reference evidence="6 7" key="1">
    <citation type="journal article" date="2021" name="Sci. Rep.">
        <title>The distribution of antibiotic resistance genes in chicken gut microbiota commensals.</title>
        <authorList>
            <person name="Juricova H."/>
            <person name="Matiasovicova J."/>
            <person name="Kubasova T."/>
            <person name="Cejkova D."/>
            <person name="Rychlik I."/>
        </authorList>
    </citation>
    <scope>NUCLEOTIDE SEQUENCE [LARGE SCALE GENOMIC DNA]</scope>
    <source>
        <strain evidence="6 7">An564</strain>
    </source>
</reference>
<gene>
    <name evidence="6" type="ORF">H9X81_02250</name>
</gene>
<dbReference type="Proteomes" id="UP000724149">
    <property type="component" value="Unassembled WGS sequence"/>
</dbReference>
<dbReference type="InterPro" id="IPR009057">
    <property type="entry name" value="Homeodomain-like_sf"/>
</dbReference>
<dbReference type="InterPro" id="IPR018060">
    <property type="entry name" value="HTH_AraC"/>
</dbReference>